<organism evidence="2 3">
    <name type="scientific">Gottfriedia solisilvae</name>
    <dbReference type="NCBI Taxonomy" id="1516104"/>
    <lineage>
        <taxon>Bacteria</taxon>
        <taxon>Bacillati</taxon>
        <taxon>Bacillota</taxon>
        <taxon>Bacilli</taxon>
        <taxon>Bacillales</taxon>
        <taxon>Bacillaceae</taxon>
        <taxon>Gottfriedia</taxon>
    </lineage>
</organism>
<keyword evidence="3" id="KW-1185">Reference proteome</keyword>
<gene>
    <name evidence="2" type="ORF">GCM10007380_22510</name>
</gene>
<dbReference type="Proteomes" id="UP000626244">
    <property type="component" value="Unassembled WGS sequence"/>
</dbReference>
<dbReference type="InterPro" id="IPR025334">
    <property type="entry name" value="DUF4240"/>
</dbReference>
<sequence>MDKKEFWRLIEESKKFENQAEWLTEVLSHRESNEILEFEFYFESFMNESYQSRLWGAAYILMGGCSDDAFDYFRGWLIGQGEEIYQKVIENHEYLATYIHEENLDEEGYPQNEEILSVGLDAYTFKKTGDTEWDDDIHDEMLEKLDKKGLKPAVDFEFDWEEDTDDLQNMFPKLWARFGENPLG</sequence>
<proteinExistence type="predicted"/>
<evidence type="ECO:0000259" key="1">
    <source>
        <dbReference type="Pfam" id="PF14024"/>
    </source>
</evidence>
<evidence type="ECO:0000313" key="2">
    <source>
        <dbReference type="EMBL" id="GGI14352.1"/>
    </source>
</evidence>
<dbReference type="OrthoDB" id="6200718at2"/>
<comment type="caution">
    <text evidence="2">The sequence shown here is derived from an EMBL/GenBank/DDBJ whole genome shotgun (WGS) entry which is preliminary data.</text>
</comment>
<name>A0A8J3AH27_9BACI</name>
<accession>A0A8J3AH27</accession>
<reference evidence="3" key="1">
    <citation type="journal article" date="2019" name="Int. J. Syst. Evol. Microbiol.">
        <title>The Global Catalogue of Microorganisms (GCM) 10K type strain sequencing project: providing services to taxonomists for standard genome sequencing and annotation.</title>
        <authorList>
            <consortium name="The Broad Institute Genomics Platform"/>
            <consortium name="The Broad Institute Genome Sequencing Center for Infectious Disease"/>
            <person name="Wu L."/>
            <person name="Ma J."/>
        </authorList>
    </citation>
    <scope>NUCLEOTIDE SEQUENCE [LARGE SCALE GENOMIC DNA]</scope>
    <source>
        <strain evidence="3">CGMCC 1.14993</strain>
    </source>
</reference>
<protein>
    <recommendedName>
        <fullName evidence="1">DUF4240 domain-containing protein</fullName>
    </recommendedName>
</protein>
<evidence type="ECO:0000313" key="3">
    <source>
        <dbReference type="Proteomes" id="UP000626244"/>
    </source>
</evidence>
<dbReference type="AlphaFoldDB" id="A0A8J3AH27"/>
<dbReference type="Pfam" id="PF14024">
    <property type="entry name" value="DUF4240"/>
    <property type="match status" value="1"/>
</dbReference>
<dbReference type="EMBL" id="BMHB01000001">
    <property type="protein sequence ID" value="GGI14352.1"/>
    <property type="molecule type" value="Genomic_DNA"/>
</dbReference>
<dbReference type="RefSeq" id="WP_088000318.1">
    <property type="nucleotide sequence ID" value="NZ_BMHB01000001.1"/>
</dbReference>
<feature type="domain" description="DUF4240" evidence="1">
    <location>
        <begin position="1"/>
        <end position="124"/>
    </location>
</feature>